<protein>
    <submittedName>
        <fullName evidence="1">Uncharacterized protein</fullName>
    </submittedName>
</protein>
<evidence type="ECO:0000313" key="1">
    <source>
        <dbReference type="EMBL" id="MBK4737991.1"/>
    </source>
</evidence>
<gene>
    <name evidence="1" type="ORF">JJB74_25495</name>
</gene>
<reference evidence="1" key="1">
    <citation type="submission" date="2021-01" db="EMBL/GenBank/DDBJ databases">
        <title>Genome sequence of strain Noviherbaspirillum sp. DKR-6.</title>
        <authorList>
            <person name="Chaudhary D.K."/>
        </authorList>
    </citation>
    <scope>NUCLEOTIDE SEQUENCE</scope>
    <source>
        <strain evidence="1">DKR-6</strain>
    </source>
</reference>
<comment type="caution">
    <text evidence="1">The sequence shown here is derived from an EMBL/GenBank/DDBJ whole genome shotgun (WGS) entry which is preliminary data.</text>
</comment>
<sequence length="97" mass="10310">MSVSRNWGSSVFDPAEGCQGFRAEERHSCLAATKASLTPDDSCAAAALQAGMPGINFYPGHFFNDGHQGFSVKVEVGKRNRHSRGASTVVSAGCFWS</sequence>
<proteinExistence type="predicted"/>
<organism evidence="1 2">
    <name type="scientific">Noviherbaspirillum pedocola</name>
    <dbReference type="NCBI Taxonomy" id="2801341"/>
    <lineage>
        <taxon>Bacteria</taxon>
        <taxon>Pseudomonadati</taxon>
        <taxon>Pseudomonadota</taxon>
        <taxon>Betaproteobacteria</taxon>
        <taxon>Burkholderiales</taxon>
        <taxon>Oxalobacteraceae</taxon>
        <taxon>Noviherbaspirillum</taxon>
    </lineage>
</organism>
<dbReference type="EMBL" id="JAEPBG010000016">
    <property type="protein sequence ID" value="MBK4737991.1"/>
    <property type="molecule type" value="Genomic_DNA"/>
</dbReference>
<evidence type="ECO:0000313" key="2">
    <source>
        <dbReference type="Proteomes" id="UP000622890"/>
    </source>
</evidence>
<dbReference type="AlphaFoldDB" id="A0A934SZQ3"/>
<keyword evidence="2" id="KW-1185">Reference proteome</keyword>
<name>A0A934SZQ3_9BURK</name>
<dbReference type="Proteomes" id="UP000622890">
    <property type="component" value="Unassembled WGS sequence"/>
</dbReference>
<accession>A0A934SZQ3</accession>
<dbReference type="RefSeq" id="WP_200596834.1">
    <property type="nucleotide sequence ID" value="NZ_JAEPBG010000016.1"/>
</dbReference>